<dbReference type="HOGENOM" id="CLU_067442_5_0_0"/>
<dbReference type="SUPFAM" id="SSF88697">
    <property type="entry name" value="PUA domain-like"/>
    <property type="match status" value="1"/>
</dbReference>
<evidence type="ECO:0000256" key="5">
    <source>
        <dbReference type="ARBA" id="ARBA00022603"/>
    </source>
</evidence>
<gene>
    <name evidence="14" type="ordered locus">trd_0341</name>
</gene>
<dbReference type="Gene3D" id="3.40.1280.10">
    <property type="match status" value="1"/>
</dbReference>
<feature type="domain" description="Ribosomal RNA small subunit methyltransferase E PUA-like" evidence="13">
    <location>
        <begin position="30"/>
        <end position="63"/>
    </location>
</feature>
<dbReference type="SUPFAM" id="SSF75217">
    <property type="entry name" value="alpha/beta knot"/>
    <property type="match status" value="1"/>
</dbReference>
<evidence type="ECO:0000256" key="8">
    <source>
        <dbReference type="ARBA" id="ARBA00025699"/>
    </source>
</evidence>
<dbReference type="NCBIfam" id="TIGR00046">
    <property type="entry name" value="RsmE family RNA methyltransferase"/>
    <property type="match status" value="1"/>
</dbReference>
<dbReference type="Pfam" id="PF04452">
    <property type="entry name" value="Methyltrans_RNA"/>
    <property type="match status" value="1"/>
</dbReference>
<dbReference type="eggNOG" id="COG1385">
    <property type="taxonomic scope" value="Bacteria"/>
</dbReference>
<dbReference type="InterPro" id="IPR029028">
    <property type="entry name" value="Alpha/beta_knot_MTases"/>
</dbReference>
<dbReference type="InterPro" id="IPR046887">
    <property type="entry name" value="RsmE_PUA-like"/>
</dbReference>
<evidence type="ECO:0000259" key="12">
    <source>
        <dbReference type="Pfam" id="PF04452"/>
    </source>
</evidence>
<comment type="function">
    <text evidence="8 10">Specifically methylates the N3 position of the uracil ring of uridine 1498 (m3U1498) in 16S rRNA. Acts on the fully assembled 30S ribosomal subunit.</text>
</comment>
<dbReference type="EC" id="2.1.1.193" evidence="10"/>
<dbReference type="PANTHER" id="PTHR30027">
    <property type="entry name" value="RIBOSOMAL RNA SMALL SUBUNIT METHYLTRANSFERASE E"/>
    <property type="match status" value="1"/>
</dbReference>
<feature type="domain" description="Ribosomal RNA small subunit methyltransferase E methyltransferase" evidence="12">
    <location>
        <begin position="80"/>
        <end position="240"/>
    </location>
</feature>
<keyword evidence="4 10" id="KW-0698">rRNA processing</keyword>
<evidence type="ECO:0000256" key="7">
    <source>
        <dbReference type="ARBA" id="ARBA00022691"/>
    </source>
</evidence>
<feature type="region of interest" description="Disordered" evidence="11">
    <location>
        <begin position="240"/>
        <end position="265"/>
    </location>
</feature>
<dbReference type="NCBIfam" id="NF008692">
    <property type="entry name" value="PRK11713.1-5"/>
    <property type="match status" value="1"/>
</dbReference>
<evidence type="ECO:0000313" key="15">
    <source>
        <dbReference type="Proteomes" id="UP000000447"/>
    </source>
</evidence>
<comment type="similarity">
    <text evidence="2 10">Belongs to the RNA methyltransferase RsmE family.</text>
</comment>
<dbReference type="InterPro" id="IPR006700">
    <property type="entry name" value="RsmE"/>
</dbReference>
<keyword evidence="15" id="KW-1185">Reference proteome</keyword>
<evidence type="ECO:0000256" key="9">
    <source>
        <dbReference type="ARBA" id="ARBA00047944"/>
    </source>
</evidence>
<protein>
    <recommendedName>
        <fullName evidence="10">Ribosomal RNA small subunit methyltransferase E</fullName>
        <ecNumber evidence="10">2.1.1.193</ecNumber>
    </recommendedName>
</protein>
<dbReference type="PANTHER" id="PTHR30027:SF3">
    <property type="entry name" value="16S RRNA (URACIL(1498)-N(3))-METHYLTRANSFERASE"/>
    <property type="match status" value="1"/>
</dbReference>
<dbReference type="InterPro" id="IPR046886">
    <property type="entry name" value="RsmE_MTase_dom"/>
</dbReference>
<evidence type="ECO:0000256" key="3">
    <source>
        <dbReference type="ARBA" id="ARBA00022490"/>
    </source>
</evidence>
<dbReference type="GO" id="GO:0005737">
    <property type="term" value="C:cytoplasm"/>
    <property type="evidence" value="ECO:0007669"/>
    <property type="project" value="UniProtKB-SubCell"/>
</dbReference>
<organism evidence="14 15">
    <name type="scientific">Thermomicrobium roseum (strain ATCC 27502 / DSM 5159 / P-2)</name>
    <dbReference type="NCBI Taxonomy" id="309801"/>
    <lineage>
        <taxon>Bacteria</taxon>
        <taxon>Pseudomonadati</taxon>
        <taxon>Thermomicrobiota</taxon>
        <taxon>Thermomicrobia</taxon>
        <taxon>Thermomicrobiales</taxon>
        <taxon>Thermomicrobiaceae</taxon>
        <taxon>Thermomicrobium</taxon>
    </lineage>
</organism>
<evidence type="ECO:0000256" key="2">
    <source>
        <dbReference type="ARBA" id="ARBA00005528"/>
    </source>
</evidence>
<accession>B9KY00</accession>
<dbReference type="EMBL" id="CP001275">
    <property type="protein sequence ID" value="ACM04615.1"/>
    <property type="molecule type" value="Genomic_DNA"/>
</dbReference>
<evidence type="ECO:0000256" key="11">
    <source>
        <dbReference type="SAM" id="MobiDB-lite"/>
    </source>
</evidence>
<keyword evidence="7 10" id="KW-0949">S-adenosyl-L-methionine</keyword>
<dbReference type="STRING" id="309801.trd_0341"/>
<name>B9KY00_THERP</name>
<dbReference type="GO" id="GO:0070042">
    <property type="term" value="F:rRNA (uridine-N3-)-methyltransferase activity"/>
    <property type="evidence" value="ECO:0007669"/>
    <property type="project" value="TreeGrafter"/>
</dbReference>
<proteinExistence type="inferred from homology"/>
<evidence type="ECO:0000259" key="13">
    <source>
        <dbReference type="Pfam" id="PF20260"/>
    </source>
</evidence>
<dbReference type="GO" id="GO:0070475">
    <property type="term" value="P:rRNA base methylation"/>
    <property type="evidence" value="ECO:0007669"/>
    <property type="project" value="TreeGrafter"/>
</dbReference>
<dbReference type="CDD" id="cd18084">
    <property type="entry name" value="RsmE-like"/>
    <property type="match status" value="1"/>
</dbReference>
<comment type="catalytic activity">
    <reaction evidence="9 10">
        <text>uridine(1498) in 16S rRNA + S-adenosyl-L-methionine = N(3)-methyluridine(1498) in 16S rRNA + S-adenosyl-L-homocysteine + H(+)</text>
        <dbReference type="Rhea" id="RHEA:42920"/>
        <dbReference type="Rhea" id="RHEA-COMP:10283"/>
        <dbReference type="Rhea" id="RHEA-COMP:10284"/>
        <dbReference type="ChEBI" id="CHEBI:15378"/>
        <dbReference type="ChEBI" id="CHEBI:57856"/>
        <dbReference type="ChEBI" id="CHEBI:59789"/>
        <dbReference type="ChEBI" id="CHEBI:65315"/>
        <dbReference type="ChEBI" id="CHEBI:74502"/>
        <dbReference type="EC" id="2.1.1.193"/>
    </reaction>
</comment>
<comment type="subcellular location">
    <subcellularLocation>
        <location evidence="1 10">Cytoplasm</location>
    </subcellularLocation>
</comment>
<dbReference type="InterPro" id="IPR015947">
    <property type="entry name" value="PUA-like_sf"/>
</dbReference>
<dbReference type="AlphaFoldDB" id="B9KY00"/>
<keyword evidence="6 10" id="KW-0808">Transferase</keyword>
<keyword evidence="5 10" id="KW-0489">Methyltransferase</keyword>
<dbReference type="InterPro" id="IPR029026">
    <property type="entry name" value="tRNA_m1G_MTases_N"/>
</dbReference>
<dbReference type="PIRSF" id="PIRSF015601">
    <property type="entry name" value="MTase_slr0722"/>
    <property type="match status" value="1"/>
</dbReference>
<sequence>MSRRGHRFFVTEHLELGARVTLPRRVSHQLVRVLRLRPGDRVLLCDGRAIDFVAELIELDPERTVAVLVDAQPARPLPPPPIVLLQALLRHDHFDLVVEKATELGIVRIVPLHTQRTVVHLALRDVTQRLARWQRIAMEASEQCGRGTLPEIDTPSTLDRALATVRTARLLVFWEAPEAEAIAHASFSPDQTVTVAVGPEGGWTAEEIALFRRHGAEFRSLGPLILRAETAAISGIAAVQARTRPTRPQFREPGEPAAPPGSSAG</sequence>
<dbReference type="KEGG" id="tro:trd_0341"/>
<evidence type="ECO:0000256" key="10">
    <source>
        <dbReference type="PIRNR" id="PIRNR015601"/>
    </source>
</evidence>
<evidence type="ECO:0000256" key="6">
    <source>
        <dbReference type="ARBA" id="ARBA00022679"/>
    </source>
</evidence>
<dbReference type="OrthoDB" id="9815641at2"/>
<evidence type="ECO:0000313" key="14">
    <source>
        <dbReference type="EMBL" id="ACM04615.1"/>
    </source>
</evidence>
<dbReference type="RefSeq" id="WP_012641750.1">
    <property type="nucleotide sequence ID" value="NC_011959.1"/>
</dbReference>
<dbReference type="Proteomes" id="UP000000447">
    <property type="component" value="Chromosome"/>
</dbReference>
<dbReference type="Pfam" id="PF20260">
    <property type="entry name" value="PUA_4"/>
    <property type="match status" value="1"/>
</dbReference>
<reference evidence="14 15" key="1">
    <citation type="journal article" date="2009" name="PLoS ONE">
        <title>Complete genome sequence of the aerobic CO-oxidizing thermophile Thermomicrobium roseum.</title>
        <authorList>
            <person name="Wu D."/>
            <person name="Raymond J."/>
            <person name="Wu M."/>
            <person name="Chatterji S."/>
            <person name="Ren Q."/>
            <person name="Graham J.E."/>
            <person name="Bryant D.A."/>
            <person name="Robb F."/>
            <person name="Colman A."/>
            <person name="Tallon L.J."/>
            <person name="Badger J.H."/>
            <person name="Madupu R."/>
            <person name="Ward N.L."/>
            <person name="Eisen J.A."/>
        </authorList>
    </citation>
    <scope>NUCLEOTIDE SEQUENCE [LARGE SCALE GENOMIC DNA]</scope>
    <source>
        <strain evidence="15">ATCC 27502 / DSM 5159 / P-2</strain>
    </source>
</reference>
<evidence type="ECO:0000256" key="4">
    <source>
        <dbReference type="ARBA" id="ARBA00022552"/>
    </source>
</evidence>
<evidence type="ECO:0000256" key="1">
    <source>
        <dbReference type="ARBA" id="ARBA00004496"/>
    </source>
</evidence>
<keyword evidence="3 10" id="KW-0963">Cytoplasm</keyword>